<protein>
    <submittedName>
        <fullName evidence="2">DUF2934 domain-containing protein</fullName>
    </submittedName>
</protein>
<evidence type="ECO:0000313" key="2">
    <source>
        <dbReference type="EMBL" id="QNT71302.1"/>
    </source>
</evidence>
<dbReference type="RefSeq" id="WP_190263288.1">
    <property type="nucleotide sequence ID" value="NZ_CP053923.1"/>
</dbReference>
<sequence>MHQTLEEQVRALARPLWESAARPFGMAMDFWLMAEQMVLEAMSVTTRLQSAMLSEAPLPTAEDPVGAPVAQIRALAECMWDAAGRQYEMSQDFWLAAEKHVLAMVRATANDHGNASVQEICSLPPAAYLERIRISAYTMWEATGRQYGRAMEFWLAAERQALASLRGANAAEPKSPTAETTTPGDKPADSAADKVAMPEAVADVAVETAIDTVTVEEREPEAVPPTPPPAAATVSPQANAGDGMIATAPAAEPVTEAGPTNKRKRKSSTKAKRPAVEKAAGNEHV</sequence>
<reference evidence="2 3" key="1">
    <citation type="submission" date="2020-05" db="EMBL/GenBank/DDBJ databases">
        <title>Complete closed genome sequence of Defluviicoccus vanus.</title>
        <authorList>
            <person name="Bessarab I."/>
            <person name="Arumugam K."/>
            <person name="Maszenan A.M."/>
            <person name="Seviour R.J."/>
            <person name="Williams R.B."/>
        </authorList>
    </citation>
    <scope>NUCLEOTIDE SEQUENCE [LARGE SCALE GENOMIC DNA]</scope>
    <source>
        <strain evidence="2 3">Ben 114</strain>
    </source>
</reference>
<gene>
    <name evidence="2" type="ORF">HQ394_12475</name>
</gene>
<feature type="region of interest" description="Disordered" evidence="1">
    <location>
        <begin position="167"/>
        <end position="194"/>
    </location>
</feature>
<name>A0A7H1N6G6_9PROT</name>
<organism evidence="2 3">
    <name type="scientific">Defluviicoccus vanus</name>
    <dbReference type="NCBI Taxonomy" id="111831"/>
    <lineage>
        <taxon>Bacteria</taxon>
        <taxon>Pseudomonadati</taxon>
        <taxon>Pseudomonadota</taxon>
        <taxon>Alphaproteobacteria</taxon>
        <taxon>Rhodospirillales</taxon>
        <taxon>Rhodospirillaceae</taxon>
        <taxon>Defluviicoccus</taxon>
    </lineage>
</organism>
<accession>A0A7H1N6G6</accession>
<dbReference type="AlphaFoldDB" id="A0A7H1N6G6"/>
<evidence type="ECO:0000313" key="3">
    <source>
        <dbReference type="Proteomes" id="UP000516369"/>
    </source>
</evidence>
<dbReference type="InterPro" id="IPR021327">
    <property type="entry name" value="DUF2934"/>
</dbReference>
<feature type="compositionally biased region" description="Low complexity" evidence="1">
    <location>
        <begin position="246"/>
        <end position="260"/>
    </location>
</feature>
<keyword evidence="3" id="KW-1185">Reference proteome</keyword>
<feature type="compositionally biased region" description="Basic residues" evidence="1">
    <location>
        <begin position="261"/>
        <end position="273"/>
    </location>
</feature>
<feature type="compositionally biased region" description="Basic and acidic residues" evidence="1">
    <location>
        <begin position="274"/>
        <end position="285"/>
    </location>
</feature>
<proteinExistence type="predicted"/>
<dbReference type="KEGG" id="dvn:HQ394_12475"/>
<dbReference type="EMBL" id="CP053923">
    <property type="protein sequence ID" value="QNT71302.1"/>
    <property type="molecule type" value="Genomic_DNA"/>
</dbReference>
<dbReference type="Proteomes" id="UP000516369">
    <property type="component" value="Chromosome"/>
</dbReference>
<feature type="region of interest" description="Disordered" evidence="1">
    <location>
        <begin position="216"/>
        <end position="285"/>
    </location>
</feature>
<evidence type="ECO:0000256" key="1">
    <source>
        <dbReference type="SAM" id="MobiDB-lite"/>
    </source>
</evidence>
<dbReference type="Pfam" id="PF11154">
    <property type="entry name" value="DUF2934"/>
    <property type="match status" value="2"/>
</dbReference>